<dbReference type="Pfam" id="PF00305">
    <property type="entry name" value="Lipoxygenase"/>
    <property type="match status" value="1"/>
</dbReference>
<evidence type="ECO:0000256" key="3">
    <source>
        <dbReference type="ARBA" id="ARBA00023002"/>
    </source>
</evidence>
<comment type="caution">
    <text evidence="5">The sequence shown here is derived from an EMBL/GenBank/DDBJ whole genome shotgun (WGS) entry which is preliminary data.</text>
</comment>
<protein>
    <recommendedName>
        <fullName evidence="4">Lipoxygenase domain-containing protein</fullName>
    </recommendedName>
</protein>
<proteinExistence type="predicted"/>
<dbReference type="InterPro" id="IPR000907">
    <property type="entry name" value="LipOase"/>
</dbReference>
<dbReference type="InterPro" id="IPR020834">
    <property type="entry name" value="LipOase_CS"/>
</dbReference>
<reference evidence="5" key="1">
    <citation type="submission" date="2023-01" db="EMBL/GenBank/DDBJ databases">
        <title>Genome assembly of the deep-sea coral Lophelia pertusa.</title>
        <authorList>
            <person name="Herrera S."/>
            <person name="Cordes E."/>
        </authorList>
    </citation>
    <scope>NUCLEOTIDE SEQUENCE</scope>
    <source>
        <strain evidence="5">USNM1676648</strain>
        <tissue evidence="5">Polyp</tissue>
    </source>
</reference>
<evidence type="ECO:0000313" key="6">
    <source>
        <dbReference type="Proteomes" id="UP001163046"/>
    </source>
</evidence>
<dbReference type="Gene3D" id="1.20.245.10">
    <property type="entry name" value="Lipoxygenase-1, Domain 5"/>
    <property type="match status" value="2"/>
</dbReference>
<evidence type="ECO:0000259" key="4">
    <source>
        <dbReference type="PROSITE" id="PS51393"/>
    </source>
</evidence>
<dbReference type="InterPro" id="IPR013819">
    <property type="entry name" value="LipOase_C"/>
</dbReference>
<dbReference type="PROSITE" id="PS51393">
    <property type="entry name" value="LIPOXYGENASE_3"/>
    <property type="match status" value="1"/>
</dbReference>
<keyword evidence="3" id="KW-0560">Oxidoreductase</keyword>
<keyword evidence="2" id="KW-0223">Dioxygenase</keyword>
<dbReference type="OrthoDB" id="407298at2759"/>
<evidence type="ECO:0000256" key="2">
    <source>
        <dbReference type="ARBA" id="ARBA00022964"/>
    </source>
</evidence>
<dbReference type="PANTHER" id="PTHR11771">
    <property type="entry name" value="LIPOXYGENASE"/>
    <property type="match status" value="1"/>
</dbReference>
<dbReference type="GO" id="GO:0034440">
    <property type="term" value="P:lipid oxidation"/>
    <property type="evidence" value="ECO:0007669"/>
    <property type="project" value="InterPro"/>
</dbReference>
<keyword evidence="6" id="KW-1185">Reference proteome</keyword>
<dbReference type="PROSITE" id="PS00081">
    <property type="entry name" value="LIPOXYGENASE_2"/>
    <property type="match status" value="1"/>
</dbReference>
<accession>A0A9W9ZA62</accession>
<feature type="domain" description="Lipoxygenase" evidence="4">
    <location>
        <begin position="1"/>
        <end position="49"/>
    </location>
</feature>
<gene>
    <name evidence="5" type="ORF">OS493_035473</name>
</gene>
<evidence type="ECO:0000256" key="1">
    <source>
        <dbReference type="ARBA" id="ARBA00022723"/>
    </source>
</evidence>
<keyword evidence="1" id="KW-0479">Metal-binding</keyword>
<dbReference type="SUPFAM" id="SSF48484">
    <property type="entry name" value="Lipoxigenase"/>
    <property type="match status" value="1"/>
</dbReference>
<dbReference type="Proteomes" id="UP001163046">
    <property type="component" value="Unassembled WGS sequence"/>
</dbReference>
<sequence length="166" mass="18883">MMGAIEVAMRRQLSSVHPIFQLMRPHLSPFIEITAITREKLSRQEGHLELLRRTYKTFKFVHLSSPSKMVKEREIDDGAILSHYPLREDGFRLWLAISEFFGKSVTSTTTFLGDYSQTHMTGDDVKGAISRFQDALKALSEVIKARNASGNLATVTYCLSISQWED</sequence>
<dbReference type="GO" id="GO:0046872">
    <property type="term" value="F:metal ion binding"/>
    <property type="evidence" value="ECO:0007669"/>
    <property type="project" value="UniProtKB-KW"/>
</dbReference>
<name>A0A9W9ZA62_9CNID</name>
<dbReference type="InterPro" id="IPR036226">
    <property type="entry name" value="LipOase_C_sf"/>
</dbReference>
<evidence type="ECO:0000313" key="5">
    <source>
        <dbReference type="EMBL" id="KAJ7376329.1"/>
    </source>
</evidence>
<dbReference type="AlphaFoldDB" id="A0A9W9ZA62"/>
<organism evidence="5 6">
    <name type="scientific">Desmophyllum pertusum</name>
    <dbReference type="NCBI Taxonomy" id="174260"/>
    <lineage>
        <taxon>Eukaryota</taxon>
        <taxon>Metazoa</taxon>
        <taxon>Cnidaria</taxon>
        <taxon>Anthozoa</taxon>
        <taxon>Hexacorallia</taxon>
        <taxon>Scleractinia</taxon>
        <taxon>Caryophylliina</taxon>
        <taxon>Caryophylliidae</taxon>
        <taxon>Desmophyllum</taxon>
    </lineage>
</organism>
<dbReference type="GO" id="GO:0016702">
    <property type="term" value="F:oxidoreductase activity, acting on single donors with incorporation of molecular oxygen, incorporation of two atoms of oxygen"/>
    <property type="evidence" value="ECO:0007669"/>
    <property type="project" value="InterPro"/>
</dbReference>
<dbReference type="EMBL" id="MU826403">
    <property type="protein sequence ID" value="KAJ7376329.1"/>
    <property type="molecule type" value="Genomic_DNA"/>
</dbReference>